<dbReference type="Pfam" id="PF02666">
    <property type="entry name" value="PS_Dcarbxylase"/>
    <property type="match status" value="1"/>
</dbReference>
<dbReference type="RefSeq" id="WP_203000485.1">
    <property type="nucleotide sequence ID" value="NZ_JADWYU010000138.1"/>
</dbReference>
<evidence type="ECO:0000313" key="6">
    <source>
        <dbReference type="EMBL" id="MBL7629297.1"/>
    </source>
</evidence>
<dbReference type="AlphaFoldDB" id="A0A937UPN4"/>
<dbReference type="Pfam" id="PF12588">
    <property type="entry name" value="PSDC"/>
    <property type="match status" value="1"/>
</dbReference>
<dbReference type="PANTHER" id="PTHR10067:SF9">
    <property type="entry name" value="PHOSPHATIDYLSERINE DECARBOXYLASE FAMILY PROTEIN (AFU_ORTHOLOGUE AFUA_7G01730)"/>
    <property type="match status" value="1"/>
</dbReference>
<sequence>MNNDVDTIALQASRRGRWLPVSEETLAAFRTTLAERAKKRAPGVRLSPPVQDLASLVDSDPVLRMYFTLAIEQALQAGYQLGYTNVDELMVLIDELMTYAPPFDKTELVGCPLNALLDWPMCMPAGFALFRSPELNAKFKAVLRYWCDFLSGPDSRNFLTTDPPTGWFCPEAISYTRMSEFVYDDTKRYWGFASWNDFFTRKFKSGARPVDAPTDNTVVVSACEATPYNIQTNAQLTDRFWMKAQPYSLRDIFTTAHQTLAEKFAGGDVYQAFLSAYNYHRWAAPVSGTVATTYLVDGTYYSDLEAEGLDPGGPNDSQGYISQVATRAVIVIDCDDQRVGSVACVFVGMAEISSCVLGVREGQHVNKGDEIGYFQYGGSTHCLIFEPGVIQSFVPKPPFDFHTPPIKLNRQIATAGR</sequence>
<dbReference type="Proteomes" id="UP000604475">
    <property type="component" value="Unassembled WGS sequence"/>
</dbReference>
<proteinExistence type="predicted"/>
<keyword evidence="1" id="KW-0210">Decarboxylase</keyword>
<gene>
    <name evidence="6" type="ORF">I7412_19435</name>
</gene>
<dbReference type="EMBL" id="JAEACQ010000226">
    <property type="protein sequence ID" value="MBL7629297.1"/>
    <property type="molecule type" value="Genomic_DNA"/>
</dbReference>
<dbReference type="InterPro" id="IPR003817">
    <property type="entry name" value="PS_Dcarbxylase"/>
</dbReference>
<reference evidence="6" key="1">
    <citation type="submission" date="2020-12" db="EMBL/GenBank/DDBJ databases">
        <title>Genomic characterization of non-nitrogen-fixing Frankia strains.</title>
        <authorList>
            <person name="Carlos-Shanley C."/>
            <person name="Guerra T."/>
            <person name="Hahn D."/>
        </authorList>
    </citation>
    <scope>NUCLEOTIDE SEQUENCE</scope>
    <source>
        <strain evidence="6">CN6</strain>
    </source>
</reference>
<dbReference type="GO" id="GO:0004609">
    <property type="term" value="F:phosphatidylserine decarboxylase activity"/>
    <property type="evidence" value="ECO:0007669"/>
    <property type="project" value="InterPro"/>
</dbReference>
<keyword evidence="4" id="KW-0670">Pyruvate</keyword>
<keyword evidence="3" id="KW-0456">Lyase</keyword>
<dbReference type="PANTHER" id="PTHR10067">
    <property type="entry name" value="PHOSPHATIDYLSERINE DECARBOXYLASE"/>
    <property type="match status" value="1"/>
</dbReference>
<evidence type="ECO:0000256" key="2">
    <source>
        <dbReference type="ARBA" id="ARBA00023145"/>
    </source>
</evidence>
<name>A0A937UPN4_9ACTN</name>
<comment type="caution">
    <text evidence="6">The sequence shown here is derived from an EMBL/GenBank/DDBJ whole genome shotgun (WGS) entry which is preliminary data.</text>
</comment>
<evidence type="ECO:0000256" key="3">
    <source>
        <dbReference type="ARBA" id="ARBA00023239"/>
    </source>
</evidence>
<feature type="domain" description="L-tryptophan decarboxylase PsiD-like" evidence="5">
    <location>
        <begin position="48"/>
        <end position="174"/>
    </location>
</feature>
<dbReference type="GO" id="GO:0006646">
    <property type="term" value="P:phosphatidylethanolamine biosynthetic process"/>
    <property type="evidence" value="ECO:0007669"/>
    <property type="project" value="TreeGrafter"/>
</dbReference>
<evidence type="ECO:0000256" key="1">
    <source>
        <dbReference type="ARBA" id="ARBA00022793"/>
    </source>
</evidence>
<evidence type="ECO:0000256" key="4">
    <source>
        <dbReference type="ARBA" id="ARBA00023317"/>
    </source>
</evidence>
<evidence type="ECO:0000313" key="7">
    <source>
        <dbReference type="Proteomes" id="UP000604475"/>
    </source>
</evidence>
<protein>
    <submittedName>
        <fullName evidence="6">Phosphatidylserine decarboxylase family protein</fullName>
    </submittedName>
</protein>
<evidence type="ECO:0000259" key="5">
    <source>
        <dbReference type="Pfam" id="PF12588"/>
    </source>
</evidence>
<keyword evidence="2" id="KW-0865">Zymogen</keyword>
<accession>A0A937UPN4</accession>
<organism evidence="6 7">
    <name type="scientific">Frankia nepalensis</name>
    <dbReference type="NCBI Taxonomy" id="1836974"/>
    <lineage>
        <taxon>Bacteria</taxon>
        <taxon>Bacillati</taxon>
        <taxon>Actinomycetota</taxon>
        <taxon>Actinomycetes</taxon>
        <taxon>Frankiales</taxon>
        <taxon>Frankiaceae</taxon>
        <taxon>Frankia</taxon>
    </lineage>
</organism>
<keyword evidence="7" id="KW-1185">Reference proteome</keyword>
<dbReference type="InterPro" id="IPR022237">
    <property type="entry name" value="PsiD-like"/>
</dbReference>